<dbReference type="Gene3D" id="3.40.640.10">
    <property type="entry name" value="Type I PLP-dependent aspartate aminotransferase-like (Major domain)"/>
    <property type="match status" value="1"/>
</dbReference>
<keyword evidence="5 7" id="KW-0456">Lyase</keyword>
<dbReference type="InterPro" id="IPR015424">
    <property type="entry name" value="PyrdxlP-dep_Trfase"/>
</dbReference>
<comment type="similarity">
    <text evidence="2 7">Belongs to the group II decarboxylase family.</text>
</comment>
<evidence type="ECO:0000256" key="7">
    <source>
        <dbReference type="RuleBase" id="RU000382"/>
    </source>
</evidence>
<name>A0A413RJ08_9CELL</name>
<accession>A0A413RJ08</accession>
<dbReference type="InterPro" id="IPR002129">
    <property type="entry name" value="PyrdxlP-dep_de-COase"/>
</dbReference>
<dbReference type="Gene3D" id="3.90.1150.10">
    <property type="entry name" value="Aspartate Aminotransferase, domain 1"/>
    <property type="match status" value="1"/>
</dbReference>
<dbReference type="Pfam" id="PF00282">
    <property type="entry name" value="Pyridoxal_deC"/>
    <property type="match status" value="1"/>
</dbReference>
<evidence type="ECO:0000256" key="5">
    <source>
        <dbReference type="ARBA" id="ARBA00023239"/>
    </source>
</evidence>
<comment type="cofactor">
    <cofactor evidence="1 6 7">
        <name>pyridoxal 5'-phosphate</name>
        <dbReference type="ChEBI" id="CHEBI:597326"/>
    </cofactor>
</comment>
<dbReference type="InterPro" id="IPR010977">
    <property type="entry name" value="Aromatic_deC"/>
</dbReference>
<dbReference type="GO" id="GO:0004058">
    <property type="term" value="F:aromatic-L-amino-acid decarboxylase activity"/>
    <property type="evidence" value="ECO:0007669"/>
    <property type="project" value="UniProtKB-ARBA"/>
</dbReference>
<comment type="caution">
    <text evidence="8">The sequence shown here is derived from an EMBL/GenBank/DDBJ whole genome shotgun (WGS) entry which is preliminary data.</text>
</comment>
<evidence type="ECO:0000313" key="8">
    <source>
        <dbReference type="EMBL" id="RHA38427.1"/>
    </source>
</evidence>
<evidence type="ECO:0000256" key="3">
    <source>
        <dbReference type="ARBA" id="ARBA00022793"/>
    </source>
</evidence>
<keyword evidence="3" id="KW-0210">Decarboxylase</keyword>
<keyword evidence="8" id="KW-0808">Transferase</keyword>
<reference evidence="8 9" key="1">
    <citation type="submission" date="2018-08" db="EMBL/GenBank/DDBJ databases">
        <title>Cellulomonas rhizosphaerae sp. nov., a novel actinomycete isolated from soil.</title>
        <authorList>
            <person name="Tian Y."/>
        </authorList>
    </citation>
    <scope>NUCLEOTIDE SEQUENCE [LARGE SCALE GENOMIC DNA]</scope>
    <source>
        <strain evidence="8 9">NEAU-TCZ24</strain>
    </source>
</reference>
<sequence>MSSADYAELLDLAQRSAVEWLTGMPERPIPASSAIPEVVEALGPDLPADPQDPRDVVARLVEAVEPGLLASQSPRFYGWVIGGTYPVSLAADWLVGAWDQNAAMRTPMPGTAAVEELAATWLLDLLGLPADAGVGFVTGATMANFVGLGAGRDRLLARAGWDVATRGLSGGPRVRWIAGAERHASVDIAARYLGLGAAELVPADEQGRIDVGALAAALDESPTIVCLQAGNLHSGAFDDMAAAIAVAHEAGAWVHVDGAFGLWAGASPSLAHLTSGYGGADSWATDAHKTLNTPYDCGLAIVADQAAARASFGATASYLPAAATGHDPHEYVPEMSRRARGVPVWAVLATLGRSGVAALVDGLHAAAVDLATRLAALPEIEVVNDVVYTQVCVALADDDATTALAARIRDDGVAYAYPSRWRGRAVVRFSVSNWATDASAVASTVDAVRRALAE</sequence>
<feature type="modified residue" description="N6-(pyridoxal phosphate)lysine" evidence="6">
    <location>
        <position position="289"/>
    </location>
</feature>
<evidence type="ECO:0000256" key="2">
    <source>
        <dbReference type="ARBA" id="ARBA00009533"/>
    </source>
</evidence>
<dbReference type="AlphaFoldDB" id="A0A413RJ08"/>
<dbReference type="InterPro" id="IPR015421">
    <property type="entry name" value="PyrdxlP-dep_Trfase_major"/>
</dbReference>
<keyword evidence="4 6" id="KW-0663">Pyridoxal phosphate</keyword>
<dbReference type="OrthoDB" id="3335676at2"/>
<dbReference type="PANTHER" id="PTHR11999:SF70">
    <property type="entry name" value="MIP05841P"/>
    <property type="match status" value="1"/>
</dbReference>
<evidence type="ECO:0000256" key="4">
    <source>
        <dbReference type="ARBA" id="ARBA00022898"/>
    </source>
</evidence>
<dbReference type="EMBL" id="QWKP01000214">
    <property type="protein sequence ID" value="RHA38427.1"/>
    <property type="molecule type" value="Genomic_DNA"/>
</dbReference>
<dbReference type="GO" id="GO:0019752">
    <property type="term" value="P:carboxylic acid metabolic process"/>
    <property type="evidence" value="ECO:0007669"/>
    <property type="project" value="InterPro"/>
</dbReference>
<keyword evidence="9" id="KW-1185">Reference proteome</keyword>
<dbReference type="RefSeq" id="WP_118768072.1">
    <property type="nucleotide sequence ID" value="NZ_QWKP01000214.1"/>
</dbReference>
<proteinExistence type="inferred from homology"/>
<dbReference type="SUPFAM" id="SSF53383">
    <property type="entry name" value="PLP-dependent transferases"/>
    <property type="match status" value="1"/>
</dbReference>
<dbReference type="GO" id="GO:0030170">
    <property type="term" value="F:pyridoxal phosphate binding"/>
    <property type="evidence" value="ECO:0007669"/>
    <property type="project" value="InterPro"/>
</dbReference>
<dbReference type="GO" id="GO:0008483">
    <property type="term" value="F:transaminase activity"/>
    <property type="evidence" value="ECO:0007669"/>
    <property type="project" value="UniProtKB-KW"/>
</dbReference>
<evidence type="ECO:0000313" key="9">
    <source>
        <dbReference type="Proteomes" id="UP000283374"/>
    </source>
</evidence>
<dbReference type="PANTHER" id="PTHR11999">
    <property type="entry name" value="GROUP II PYRIDOXAL-5-PHOSPHATE DECARBOXYLASE"/>
    <property type="match status" value="1"/>
</dbReference>
<evidence type="ECO:0000256" key="6">
    <source>
        <dbReference type="PIRSR" id="PIRSR602129-50"/>
    </source>
</evidence>
<organism evidence="8 9">
    <name type="scientific">Cellulomonas rhizosphaerae</name>
    <dbReference type="NCBI Taxonomy" id="2293719"/>
    <lineage>
        <taxon>Bacteria</taxon>
        <taxon>Bacillati</taxon>
        <taxon>Actinomycetota</taxon>
        <taxon>Actinomycetes</taxon>
        <taxon>Micrococcales</taxon>
        <taxon>Cellulomonadaceae</taxon>
        <taxon>Cellulomonas</taxon>
    </lineage>
</organism>
<dbReference type="InterPro" id="IPR015422">
    <property type="entry name" value="PyrdxlP-dep_Trfase_small"/>
</dbReference>
<protein>
    <submittedName>
        <fullName evidence="8">Aspartate aminotransferase family protein</fullName>
    </submittedName>
</protein>
<keyword evidence="8" id="KW-0032">Aminotransferase</keyword>
<dbReference type="Proteomes" id="UP000283374">
    <property type="component" value="Unassembled WGS sequence"/>
</dbReference>
<evidence type="ECO:0000256" key="1">
    <source>
        <dbReference type="ARBA" id="ARBA00001933"/>
    </source>
</evidence>
<gene>
    <name evidence="8" type="ORF">D1825_14230</name>
</gene>